<dbReference type="AlphaFoldDB" id="K2A2Q5"/>
<proteinExistence type="predicted"/>
<organism evidence="1">
    <name type="scientific">uncultured bacterium</name>
    <name type="common">gcode 4</name>
    <dbReference type="NCBI Taxonomy" id="1234023"/>
    <lineage>
        <taxon>Bacteria</taxon>
        <taxon>environmental samples</taxon>
    </lineage>
</organism>
<gene>
    <name evidence="1" type="ORF">ACD_71C00186G0003</name>
</gene>
<reference evidence="1" key="1">
    <citation type="journal article" date="2012" name="Science">
        <title>Fermentation, hydrogen, and sulfur metabolism in multiple uncultivated bacterial phyla.</title>
        <authorList>
            <person name="Wrighton K.C."/>
            <person name="Thomas B.C."/>
            <person name="Sharon I."/>
            <person name="Miller C.S."/>
            <person name="Castelle C.J."/>
            <person name="VerBerkmoes N.C."/>
            <person name="Wilkins M.J."/>
            <person name="Hettich R.L."/>
            <person name="Lipton M.S."/>
            <person name="Williams K.H."/>
            <person name="Long P.E."/>
            <person name="Banfield J.F."/>
        </authorList>
    </citation>
    <scope>NUCLEOTIDE SEQUENCE [LARGE SCALE GENOMIC DNA]</scope>
</reference>
<name>K2A2Q5_9BACT</name>
<accession>K2A2Q5</accession>
<sequence>MGTEHLEWGVEGMGPQMKGIINNIRKGSQLSENFGYITDEGGKNHFFNPFSLISFNPNIKSTEQIPALMEEFSNLSEKSKVIFNPTDKRGTFAMNLALDTSGEAETLIPKTESSIAGILDSADSKEVIADSPECSLEDEAFRIDSTGWNEVAVEDSKGNSLTIKTNLNGVCELPNGVQLFTPNAMARELILAGRVQDIMTGDQAQWLLKNSPNNIPEGCEFAGFINSKDGKLHFNGETACYWIGESDKKGNPKALFCIDINKVDEEMRPYTDEMIISDYDMESMMQVRLLKNQYLQWYIK</sequence>
<dbReference type="EMBL" id="AMFJ01028917">
    <property type="protein sequence ID" value="EKD44289.1"/>
    <property type="molecule type" value="Genomic_DNA"/>
</dbReference>
<evidence type="ECO:0000313" key="1">
    <source>
        <dbReference type="EMBL" id="EKD44289.1"/>
    </source>
</evidence>
<comment type="caution">
    <text evidence="1">The sequence shown here is derived from an EMBL/GenBank/DDBJ whole genome shotgun (WGS) entry which is preliminary data.</text>
</comment>
<protein>
    <submittedName>
        <fullName evidence="1">Uncharacterized protein</fullName>
    </submittedName>
</protein>